<feature type="compositionally biased region" description="Basic and acidic residues" evidence="1">
    <location>
        <begin position="163"/>
        <end position="181"/>
    </location>
</feature>
<feature type="compositionally biased region" description="Basic and acidic residues" evidence="1">
    <location>
        <begin position="137"/>
        <end position="146"/>
    </location>
</feature>
<feature type="region of interest" description="Disordered" evidence="1">
    <location>
        <begin position="412"/>
        <end position="453"/>
    </location>
</feature>
<feature type="compositionally biased region" description="Low complexity" evidence="1">
    <location>
        <begin position="207"/>
        <end position="221"/>
    </location>
</feature>
<feature type="compositionally biased region" description="Polar residues" evidence="1">
    <location>
        <begin position="55"/>
        <end position="70"/>
    </location>
</feature>
<feature type="compositionally biased region" description="Low complexity" evidence="1">
    <location>
        <begin position="424"/>
        <end position="433"/>
    </location>
</feature>
<dbReference type="EMBL" id="JACEEZ010023967">
    <property type="protein sequence ID" value="KAG0710670.1"/>
    <property type="molecule type" value="Genomic_DNA"/>
</dbReference>
<feature type="region of interest" description="Disordered" evidence="1">
    <location>
        <begin position="1"/>
        <end position="225"/>
    </location>
</feature>
<comment type="caution">
    <text evidence="2">The sequence shown here is derived from an EMBL/GenBank/DDBJ whole genome shotgun (WGS) entry which is preliminary data.</text>
</comment>
<evidence type="ECO:0000256" key="1">
    <source>
        <dbReference type="SAM" id="MobiDB-lite"/>
    </source>
</evidence>
<evidence type="ECO:0000313" key="3">
    <source>
        <dbReference type="Proteomes" id="UP000770661"/>
    </source>
</evidence>
<feature type="compositionally biased region" description="Basic and acidic residues" evidence="1">
    <location>
        <begin position="119"/>
        <end position="129"/>
    </location>
</feature>
<feature type="compositionally biased region" description="Basic and acidic residues" evidence="1">
    <location>
        <begin position="598"/>
        <end position="610"/>
    </location>
</feature>
<dbReference type="Proteomes" id="UP000770661">
    <property type="component" value="Unassembled WGS sequence"/>
</dbReference>
<evidence type="ECO:0000313" key="2">
    <source>
        <dbReference type="EMBL" id="KAG0710670.1"/>
    </source>
</evidence>
<sequence>MAKGTGRPEKTKEQTPDKAHAREREAEKSEDKAKVKKTPSSESDKPKSMYKMLTSRFNRSASFVSDTSRSAAATTAEDEEGGEKEDKFRLKRPSRFLKPRTEKSASKTSVCDTDDDTDKPDKKPSKKLTDALNKFLGRKDSTKMEARPAGPVSTKAALPCKAPTDDNHPKKPPRARDKMCEENLSTIQTEKDGGREHTQRTVPEAVSASDSSTTTATTTTTQPNYTLESATKSICNHLSQLENDITSRIGNMGTQDQRGGGRVQPAGSGGGRRVAAAAAAGQNISNYGLSPALANRRNGRPTNLDAAMGNMEGGQHATRAPSAPPPGRTAAARPTADASDKIKVQDPQAAGSPSPPPAEGMSEAEDESVMDRIMRKSYYSKFQEKKRPRLWRANTREDMDQQLAAAKARLLKEEREETSHGARRLSSPRSLSSWDHDRPASRTSLPPDDATTLIQQGGWRSSSLQPDHLLAPLLPVVPGEPAPYSRPPSLSPEDRFFYPRAPSVPRDEYLSRGARMQSNPAEDLLAGQYSRRPSSVAPEDSSVQSVGAPYGHNTMTAPMAAGSLAGQVTADRTLQRGEMGSHEQSEGCMQSPEPTSMEESRSQAREELSRRLTHLTRLSGGSGLSGWSRWRTTKRRRAAALPPYQHHRPPDRRDNGATSLPPYQHHGPASCRCPRPPRQRVPSSHAAGPNTPLLCCQNLLVVICIHTRAHTPSMWLSWLGRPASFCGSAYAPGLYFLLCLWLKFCFYREGVQARYQPIYVRELALLLTVARDAEPL</sequence>
<feature type="region of interest" description="Disordered" evidence="1">
    <location>
        <begin position="530"/>
        <end position="554"/>
    </location>
</feature>
<dbReference type="OrthoDB" id="193931at2759"/>
<protein>
    <submittedName>
        <fullName evidence="2">Uncharacterized protein</fullName>
    </submittedName>
</protein>
<feature type="region of interest" description="Disordered" evidence="1">
    <location>
        <begin position="576"/>
        <end position="685"/>
    </location>
</feature>
<proteinExistence type="predicted"/>
<feature type="compositionally biased region" description="Basic and acidic residues" evidence="1">
    <location>
        <begin position="1"/>
        <end position="33"/>
    </location>
</feature>
<feature type="compositionally biased region" description="Low complexity" evidence="1">
    <location>
        <begin position="328"/>
        <end position="337"/>
    </location>
</feature>
<reference evidence="2" key="1">
    <citation type="submission" date="2020-07" db="EMBL/GenBank/DDBJ databases">
        <title>The High-quality genome of the commercially important snow crab, Chionoecetes opilio.</title>
        <authorList>
            <person name="Jeong J.-H."/>
            <person name="Ryu S."/>
        </authorList>
    </citation>
    <scope>NUCLEOTIDE SEQUENCE</scope>
    <source>
        <strain evidence="2">MADBK_172401_WGS</strain>
        <tissue evidence="2">Digestive gland</tissue>
    </source>
</reference>
<accession>A0A8J5CFW8</accession>
<feature type="compositionally biased region" description="Gly residues" evidence="1">
    <location>
        <begin position="258"/>
        <end position="272"/>
    </location>
</feature>
<feature type="compositionally biased region" description="Basic and acidic residues" evidence="1">
    <location>
        <begin position="576"/>
        <end position="585"/>
    </location>
</feature>
<feature type="compositionally biased region" description="Basic and acidic residues" evidence="1">
    <location>
        <begin position="189"/>
        <end position="199"/>
    </location>
</feature>
<organism evidence="2 3">
    <name type="scientific">Chionoecetes opilio</name>
    <name type="common">Atlantic snow crab</name>
    <name type="synonym">Cancer opilio</name>
    <dbReference type="NCBI Taxonomy" id="41210"/>
    <lineage>
        <taxon>Eukaryota</taxon>
        <taxon>Metazoa</taxon>
        <taxon>Ecdysozoa</taxon>
        <taxon>Arthropoda</taxon>
        <taxon>Crustacea</taxon>
        <taxon>Multicrustacea</taxon>
        <taxon>Malacostraca</taxon>
        <taxon>Eumalacostraca</taxon>
        <taxon>Eucarida</taxon>
        <taxon>Decapoda</taxon>
        <taxon>Pleocyemata</taxon>
        <taxon>Brachyura</taxon>
        <taxon>Eubrachyura</taxon>
        <taxon>Majoidea</taxon>
        <taxon>Majidae</taxon>
        <taxon>Chionoecetes</taxon>
    </lineage>
</organism>
<feature type="compositionally biased region" description="Low complexity" evidence="1">
    <location>
        <begin position="615"/>
        <end position="630"/>
    </location>
</feature>
<dbReference type="AlphaFoldDB" id="A0A8J5CFW8"/>
<feature type="compositionally biased region" description="Basic residues" evidence="1">
    <location>
        <begin position="89"/>
        <end position="98"/>
    </location>
</feature>
<name>A0A8J5CFW8_CHIOP</name>
<gene>
    <name evidence="2" type="ORF">GWK47_022317</name>
</gene>
<keyword evidence="3" id="KW-1185">Reference proteome</keyword>
<feature type="region of interest" description="Disordered" evidence="1">
    <location>
        <begin position="250"/>
        <end position="369"/>
    </location>
</feature>